<feature type="region of interest" description="Disordered" evidence="1">
    <location>
        <begin position="97"/>
        <end position="135"/>
    </location>
</feature>
<name>E3MWC6_CAERE</name>
<organism evidence="3">
    <name type="scientific">Caenorhabditis remanei</name>
    <name type="common">Caenorhabditis vulgaris</name>
    <dbReference type="NCBI Taxonomy" id="31234"/>
    <lineage>
        <taxon>Eukaryota</taxon>
        <taxon>Metazoa</taxon>
        <taxon>Ecdysozoa</taxon>
        <taxon>Nematoda</taxon>
        <taxon>Chromadorea</taxon>
        <taxon>Rhabditida</taxon>
        <taxon>Rhabditina</taxon>
        <taxon>Rhabditomorpha</taxon>
        <taxon>Rhabditoidea</taxon>
        <taxon>Rhabditidae</taxon>
        <taxon>Peloderinae</taxon>
        <taxon>Caenorhabditis</taxon>
    </lineage>
</organism>
<protein>
    <submittedName>
        <fullName evidence="2">Uncharacterized protein</fullName>
    </submittedName>
</protein>
<sequence>MWLKQGYYQNECDIHRAIKDYGVLMMEYADQNDLSCNIPQIMDIKKIHEFFKHIHTKERALQRILYPTGLEKCDEFDTIKEEDERILNVHQSDPLSTAVAIENEEKDVLSSNETSPHRRNEEMKSEEDMVDETNH</sequence>
<evidence type="ECO:0000256" key="1">
    <source>
        <dbReference type="SAM" id="MobiDB-lite"/>
    </source>
</evidence>
<proteinExistence type="predicted"/>
<dbReference type="EMBL" id="DS268486">
    <property type="protein sequence ID" value="EFP10518.1"/>
    <property type="molecule type" value="Genomic_DNA"/>
</dbReference>
<evidence type="ECO:0000313" key="3">
    <source>
        <dbReference type="Proteomes" id="UP000008281"/>
    </source>
</evidence>
<dbReference type="InParanoid" id="E3MWC6"/>
<gene>
    <name evidence="2" type="ORF">CRE_29092</name>
</gene>
<dbReference type="Proteomes" id="UP000008281">
    <property type="component" value="Unassembled WGS sequence"/>
</dbReference>
<reference evidence="2" key="1">
    <citation type="submission" date="2007-07" db="EMBL/GenBank/DDBJ databases">
        <title>PCAP assembly of the Caenorhabditis remanei genome.</title>
        <authorList>
            <consortium name="The Caenorhabditis remanei Sequencing Consortium"/>
            <person name="Wilson R.K."/>
        </authorList>
    </citation>
    <scope>NUCLEOTIDE SEQUENCE [LARGE SCALE GENOMIC DNA]</scope>
    <source>
        <strain evidence="2">PB4641</strain>
    </source>
</reference>
<evidence type="ECO:0000313" key="2">
    <source>
        <dbReference type="EMBL" id="EFP10518.1"/>
    </source>
</evidence>
<feature type="compositionally biased region" description="Basic and acidic residues" evidence="1">
    <location>
        <begin position="115"/>
        <end position="135"/>
    </location>
</feature>
<keyword evidence="3" id="KW-1185">Reference proteome</keyword>
<dbReference type="AlphaFoldDB" id="E3MWC6"/>
<dbReference type="HOGENOM" id="CLU_1887677_0_0_1"/>
<accession>E3MWC6</accession>